<name>A0A0C9TVF0_PAXIN</name>
<accession>A0A0C9TVF0</accession>
<protein>
    <recommendedName>
        <fullName evidence="3">C2H2-type domain-containing protein</fullName>
    </recommendedName>
</protein>
<evidence type="ECO:0008006" key="3">
    <source>
        <dbReference type="Google" id="ProtNLM"/>
    </source>
</evidence>
<evidence type="ECO:0000313" key="1">
    <source>
        <dbReference type="EMBL" id="KIJ11291.1"/>
    </source>
</evidence>
<proteinExistence type="predicted"/>
<dbReference type="AlphaFoldDB" id="A0A0C9TVF0"/>
<dbReference type="EMBL" id="KN819383">
    <property type="protein sequence ID" value="KIJ11291.1"/>
    <property type="molecule type" value="Genomic_DNA"/>
</dbReference>
<dbReference type="HOGENOM" id="CLU_047862_0_0_1"/>
<evidence type="ECO:0000313" key="2">
    <source>
        <dbReference type="Proteomes" id="UP000053647"/>
    </source>
</evidence>
<keyword evidence="2" id="KW-1185">Reference proteome</keyword>
<sequence length="453" mass="49056">MSAFQGFTTYDQCRYFESNTSSNDHSIASCDAALVDHGVTQANDHYGPYPSLHGVEGSDTKKGISFKGKSTDLPEVIIINIASLMDPSCQFMVILLGEQGSGTADPTSPTSIGTSESFNATSDVSGIPAAPAALARGDPYVPHQRLAPSTSSSFVSSTVATHDESHVDQVWLPSLGYDHGRDEFSSGGGATFRSSNVVLCPASPLLGPLAENHAASFGHRFSEQHTSNLFHHWNPAETQNTVHAAASPSFPRLNSFSHPSPYHDPQPSPLVHIGSDGRTYSGVYHLPQNDSANPSRRRNRPARAIEHDGLLVDEEELLEGLMAPGAKITVHECRWEENSSPCHLWIKGDKSYINTHIQKWHGGAPGGDKVKTHCRWSTCRKKMLKESVCRHVVNIHLEEKWECQGCGGEIARKDAYGRHAERAKNAACRNAGALIMYCAGARVIDARAALASK</sequence>
<organism evidence="1 2">
    <name type="scientific">Paxillus involutus ATCC 200175</name>
    <dbReference type="NCBI Taxonomy" id="664439"/>
    <lineage>
        <taxon>Eukaryota</taxon>
        <taxon>Fungi</taxon>
        <taxon>Dikarya</taxon>
        <taxon>Basidiomycota</taxon>
        <taxon>Agaricomycotina</taxon>
        <taxon>Agaricomycetes</taxon>
        <taxon>Agaricomycetidae</taxon>
        <taxon>Boletales</taxon>
        <taxon>Paxilineae</taxon>
        <taxon>Paxillaceae</taxon>
        <taxon>Paxillus</taxon>
    </lineage>
</organism>
<dbReference type="Proteomes" id="UP000053647">
    <property type="component" value="Unassembled WGS sequence"/>
</dbReference>
<reference evidence="2" key="2">
    <citation type="submission" date="2015-01" db="EMBL/GenBank/DDBJ databases">
        <title>Evolutionary Origins and Diversification of the Mycorrhizal Mutualists.</title>
        <authorList>
            <consortium name="DOE Joint Genome Institute"/>
            <consortium name="Mycorrhizal Genomics Consortium"/>
            <person name="Kohler A."/>
            <person name="Kuo A."/>
            <person name="Nagy L.G."/>
            <person name="Floudas D."/>
            <person name="Copeland A."/>
            <person name="Barry K.W."/>
            <person name="Cichocki N."/>
            <person name="Veneault-Fourrey C."/>
            <person name="LaButti K."/>
            <person name="Lindquist E.A."/>
            <person name="Lipzen A."/>
            <person name="Lundell T."/>
            <person name="Morin E."/>
            <person name="Murat C."/>
            <person name="Riley R."/>
            <person name="Ohm R."/>
            <person name="Sun H."/>
            <person name="Tunlid A."/>
            <person name="Henrissat B."/>
            <person name="Grigoriev I.V."/>
            <person name="Hibbett D.S."/>
            <person name="Martin F."/>
        </authorList>
    </citation>
    <scope>NUCLEOTIDE SEQUENCE [LARGE SCALE GENOMIC DNA]</scope>
    <source>
        <strain evidence="2">ATCC 200175</strain>
    </source>
</reference>
<gene>
    <name evidence="1" type="ORF">PAXINDRAFT_101728</name>
</gene>
<reference evidence="1 2" key="1">
    <citation type="submission" date="2014-06" db="EMBL/GenBank/DDBJ databases">
        <authorList>
            <consortium name="DOE Joint Genome Institute"/>
            <person name="Kuo A."/>
            <person name="Kohler A."/>
            <person name="Nagy L.G."/>
            <person name="Floudas D."/>
            <person name="Copeland A."/>
            <person name="Barry K.W."/>
            <person name="Cichocki N."/>
            <person name="Veneault-Fourrey C."/>
            <person name="LaButti K."/>
            <person name="Lindquist E.A."/>
            <person name="Lipzen A."/>
            <person name="Lundell T."/>
            <person name="Morin E."/>
            <person name="Murat C."/>
            <person name="Sun H."/>
            <person name="Tunlid A."/>
            <person name="Henrissat B."/>
            <person name="Grigoriev I.V."/>
            <person name="Hibbett D.S."/>
            <person name="Martin F."/>
            <person name="Nordberg H.P."/>
            <person name="Cantor M.N."/>
            <person name="Hua S.X."/>
        </authorList>
    </citation>
    <scope>NUCLEOTIDE SEQUENCE [LARGE SCALE GENOMIC DNA]</scope>
    <source>
        <strain evidence="1 2">ATCC 200175</strain>
    </source>
</reference>
<dbReference type="OrthoDB" id="2676372at2759"/>